<keyword evidence="7" id="KW-0677">Repeat</keyword>
<keyword evidence="13" id="KW-0325">Glycoprotein</keyword>
<evidence type="ECO:0000313" key="15">
    <source>
        <dbReference type="EMBL" id="KAL3282721.1"/>
    </source>
</evidence>
<dbReference type="Pfam" id="PF23557">
    <property type="entry name" value="TPR_leprecan"/>
    <property type="match status" value="1"/>
</dbReference>
<dbReference type="Gene3D" id="1.25.40.10">
    <property type="entry name" value="Tetratricopeptide repeat domain"/>
    <property type="match status" value="1"/>
</dbReference>
<comment type="similarity">
    <text evidence="3">Belongs to the leprecan family.</text>
</comment>
<gene>
    <name evidence="15" type="ORF">HHI36_005893</name>
</gene>
<evidence type="ECO:0000256" key="2">
    <source>
        <dbReference type="ARBA" id="ARBA00001962"/>
    </source>
</evidence>
<dbReference type="PROSITE" id="PS51471">
    <property type="entry name" value="FE2OG_OXY"/>
    <property type="match status" value="1"/>
</dbReference>
<dbReference type="InterPro" id="IPR056585">
    <property type="entry name" value="Leprecan_dom"/>
</dbReference>
<sequence>MLETLKYYSSFEGVDKYDIVNYEAKDYVYLYSHGSAAYEEKDWDATINNMEESLTNFLHTEEECRAQCEGSFDHGWLPDFIPSIANHFTYCLKCKSRCYSKLNSINGEKYEDLLPSHYNYLQFAYYKVGNLKEACRAVASFLLFFPNDESMLDNKEYYMKSPQVETNFFTPRSEAEKYVQRLTYEKKLLKFISKEFQSIAVSTEDVSKPRISQYKIVKTGAELKGSKRFLSEGLMTKKQCGAVVDIIKTFSMIGDGYDTSSPHTEMEKFEGLSIERVIFLVYLGLLNSRHLKMLLEVTEDAREKVKKYFNLDEPLFFTYTHMVCRSPFKGTPRNRTDLSHEIHADNCNIYPDGKCEKLPPSYTWRDYSAIIYLNSDFKGGEFFFSSNMSLSSIQSSVSPTCGRMLAFSSGRENLHGVKAVQKGSRCALGLWFTFDPQYEEKNRHLAYNLLEKDQSLSIY</sequence>
<dbReference type="InterPro" id="IPR005123">
    <property type="entry name" value="Oxoglu/Fe-dep_dioxygenase_dom"/>
</dbReference>
<evidence type="ECO:0000256" key="9">
    <source>
        <dbReference type="ARBA" id="ARBA00022824"/>
    </source>
</evidence>
<dbReference type="EC" id="1.14.11.7" evidence="4"/>
<dbReference type="Pfam" id="PF13640">
    <property type="entry name" value="2OG-FeII_Oxy_3"/>
    <property type="match status" value="1"/>
</dbReference>
<reference evidence="15 16" key="1">
    <citation type="journal article" date="2021" name="BMC Biol.">
        <title>Horizontally acquired antibacterial genes associated with adaptive radiation of ladybird beetles.</title>
        <authorList>
            <person name="Li H.S."/>
            <person name="Tang X.F."/>
            <person name="Huang Y.H."/>
            <person name="Xu Z.Y."/>
            <person name="Chen M.L."/>
            <person name="Du X.Y."/>
            <person name="Qiu B.Y."/>
            <person name="Chen P.T."/>
            <person name="Zhang W."/>
            <person name="Slipinski A."/>
            <person name="Escalona H.E."/>
            <person name="Waterhouse R.M."/>
            <person name="Zwick A."/>
            <person name="Pang H."/>
        </authorList>
    </citation>
    <scope>NUCLEOTIDE SEQUENCE [LARGE SCALE GENOMIC DNA]</scope>
    <source>
        <strain evidence="15">SYSU2018</strain>
    </source>
</reference>
<evidence type="ECO:0000256" key="6">
    <source>
        <dbReference type="ARBA" id="ARBA00022729"/>
    </source>
</evidence>
<comment type="cofactor">
    <cofactor evidence="2">
        <name>Fe cation</name>
        <dbReference type="ChEBI" id="CHEBI:24875"/>
    </cofactor>
</comment>
<evidence type="ECO:0000256" key="8">
    <source>
        <dbReference type="ARBA" id="ARBA00022803"/>
    </source>
</evidence>
<dbReference type="Gene3D" id="2.60.120.620">
    <property type="entry name" value="q2cbj1_9rhob like domain"/>
    <property type="match status" value="1"/>
</dbReference>
<feature type="domain" description="Fe2OG dioxygenase" evidence="14">
    <location>
        <begin position="316"/>
        <end position="434"/>
    </location>
</feature>
<keyword evidence="6" id="KW-0732">Signal</keyword>
<keyword evidence="11" id="KW-0560">Oxidoreductase</keyword>
<evidence type="ECO:0000256" key="10">
    <source>
        <dbReference type="ARBA" id="ARBA00022964"/>
    </source>
</evidence>
<dbReference type="InterPro" id="IPR044862">
    <property type="entry name" value="Pro_4_hyd_alph_FE2OG_OXY"/>
</dbReference>
<evidence type="ECO:0000259" key="14">
    <source>
        <dbReference type="PROSITE" id="PS51471"/>
    </source>
</evidence>
<dbReference type="InterPro" id="IPR011990">
    <property type="entry name" value="TPR-like_helical_dom_sf"/>
</dbReference>
<dbReference type="PANTHER" id="PTHR14049">
    <property type="entry name" value="LEPRECAN 1"/>
    <property type="match status" value="1"/>
</dbReference>
<keyword evidence="5" id="KW-0479">Metal-binding</keyword>
<dbReference type="SMART" id="SM00702">
    <property type="entry name" value="P4Hc"/>
    <property type="match status" value="1"/>
</dbReference>
<evidence type="ECO:0000313" key="16">
    <source>
        <dbReference type="Proteomes" id="UP001516400"/>
    </source>
</evidence>
<keyword evidence="10" id="KW-0223">Dioxygenase</keyword>
<protein>
    <recommendedName>
        <fullName evidence="4">procollagen-proline 3-dioxygenase</fullName>
        <ecNumber evidence="4">1.14.11.7</ecNumber>
    </recommendedName>
</protein>
<evidence type="ECO:0000256" key="7">
    <source>
        <dbReference type="ARBA" id="ARBA00022737"/>
    </source>
</evidence>
<accession>A0ABD2NVI0</accession>
<dbReference type="GO" id="GO:0019797">
    <property type="term" value="F:procollagen-proline 3-dioxygenase activity"/>
    <property type="evidence" value="ECO:0007669"/>
    <property type="project" value="UniProtKB-EC"/>
</dbReference>
<evidence type="ECO:0000256" key="5">
    <source>
        <dbReference type="ARBA" id="ARBA00022723"/>
    </source>
</evidence>
<evidence type="ECO:0000256" key="4">
    <source>
        <dbReference type="ARBA" id="ARBA00012262"/>
    </source>
</evidence>
<keyword evidence="12" id="KW-0408">Iron</keyword>
<evidence type="ECO:0000256" key="12">
    <source>
        <dbReference type="ARBA" id="ARBA00023004"/>
    </source>
</evidence>
<comment type="cofactor">
    <cofactor evidence="1">
        <name>L-ascorbate</name>
        <dbReference type="ChEBI" id="CHEBI:38290"/>
    </cofactor>
</comment>
<dbReference type="Proteomes" id="UP001516400">
    <property type="component" value="Unassembled WGS sequence"/>
</dbReference>
<dbReference type="AlphaFoldDB" id="A0ABD2NVI0"/>
<evidence type="ECO:0000256" key="13">
    <source>
        <dbReference type="ARBA" id="ARBA00023180"/>
    </source>
</evidence>
<comment type="caution">
    <text evidence="15">The sequence shown here is derived from an EMBL/GenBank/DDBJ whole genome shotgun (WGS) entry which is preliminary data.</text>
</comment>
<dbReference type="PANTHER" id="PTHR14049:SF9">
    <property type="entry name" value="PROCOLLAGEN-PROLINE 3-DIOXYGENASE"/>
    <property type="match status" value="1"/>
</dbReference>
<proteinExistence type="inferred from homology"/>
<dbReference type="InterPro" id="IPR006620">
    <property type="entry name" value="Pro_4_hyd_alph"/>
</dbReference>
<keyword evidence="9" id="KW-0256">Endoplasmic reticulum</keyword>
<evidence type="ECO:0000256" key="3">
    <source>
        <dbReference type="ARBA" id="ARBA00006487"/>
    </source>
</evidence>
<dbReference type="InterPro" id="IPR039575">
    <property type="entry name" value="P3H"/>
</dbReference>
<dbReference type="GO" id="GO:0046872">
    <property type="term" value="F:metal ion binding"/>
    <property type="evidence" value="ECO:0007669"/>
    <property type="project" value="UniProtKB-KW"/>
</dbReference>
<name>A0ABD2NVI0_9CUCU</name>
<evidence type="ECO:0000256" key="11">
    <source>
        <dbReference type="ARBA" id="ARBA00023002"/>
    </source>
</evidence>
<keyword evidence="16" id="KW-1185">Reference proteome</keyword>
<evidence type="ECO:0000256" key="1">
    <source>
        <dbReference type="ARBA" id="ARBA00001961"/>
    </source>
</evidence>
<organism evidence="15 16">
    <name type="scientific">Cryptolaemus montrouzieri</name>
    <dbReference type="NCBI Taxonomy" id="559131"/>
    <lineage>
        <taxon>Eukaryota</taxon>
        <taxon>Metazoa</taxon>
        <taxon>Ecdysozoa</taxon>
        <taxon>Arthropoda</taxon>
        <taxon>Hexapoda</taxon>
        <taxon>Insecta</taxon>
        <taxon>Pterygota</taxon>
        <taxon>Neoptera</taxon>
        <taxon>Endopterygota</taxon>
        <taxon>Coleoptera</taxon>
        <taxon>Polyphaga</taxon>
        <taxon>Cucujiformia</taxon>
        <taxon>Coccinelloidea</taxon>
        <taxon>Coccinellidae</taxon>
        <taxon>Scymninae</taxon>
        <taxon>Scymnini</taxon>
        <taxon>Cryptolaemus</taxon>
    </lineage>
</organism>
<keyword evidence="8" id="KW-0802">TPR repeat</keyword>
<dbReference type="EMBL" id="JABFTP020000144">
    <property type="protein sequence ID" value="KAL3282721.1"/>
    <property type="molecule type" value="Genomic_DNA"/>
</dbReference>